<dbReference type="InterPro" id="IPR004401">
    <property type="entry name" value="YbaB/EbfC"/>
</dbReference>
<dbReference type="Proteomes" id="UP000534286">
    <property type="component" value="Unassembled WGS sequence"/>
</dbReference>
<name>A0A7W7RZE8_9ACTN</name>
<dbReference type="EMBL" id="JACHJU010000002">
    <property type="protein sequence ID" value="MBB4941046.1"/>
    <property type="molecule type" value="Genomic_DNA"/>
</dbReference>
<dbReference type="GO" id="GO:0003677">
    <property type="term" value="F:DNA binding"/>
    <property type="evidence" value="ECO:0007669"/>
    <property type="project" value="UniProtKB-KW"/>
</dbReference>
<reference evidence="2 3" key="1">
    <citation type="submission" date="2020-08" db="EMBL/GenBank/DDBJ databases">
        <title>Sequencing the genomes of 1000 actinobacteria strains.</title>
        <authorList>
            <person name="Klenk H.-P."/>
        </authorList>
    </citation>
    <scope>NUCLEOTIDE SEQUENCE [LARGE SCALE GENOMIC DNA]</scope>
    <source>
        <strain evidence="2 3">DSM 43023</strain>
    </source>
</reference>
<proteinExistence type="predicted"/>
<comment type="caution">
    <text evidence="2">The sequence shown here is derived from an EMBL/GenBank/DDBJ whole genome shotgun (WGS) entry which is preliminary data.</text>
</comment>
<dbReference type="Gene3D" id="3.30.1310.10">
    <property type="entry name" value="Nucleoid-associated protein YbaB-like domain"/>
    <property type="match status" value="1"/>
</dbReference>
<accession>A0A7W7RZE8</accession>
<keyword evidence="2" id="KW-0238">DNA-binding</keyword>
<evidence type="ECO:0000313" key="2">
    <source>
        <dbReference type="EMBL" id="MBB4941046.1"/>
    </source>
</evidence>
<evidence type="ECO:0000313" key="3">
    <source>
        <dbReference type="Proteomes" id="UP000534286"/>
    </source>
</evidence>
<keyword evidence="3" id="KW-1185">Reference proteome</keyword>
<gene>
    <name evidence="2" type="ORF">FHR32_005423</name>
</gene>
<feature type="region of interest" description="Disordered" evidence="1">
    <location>
        <begin position="92"/>
        <end position="114"/>
    </location>
</feature>
<dbReference type="RefSeq" id="WP_184757211.1">
    <property type="nucleotide sequence ID" value="NZ_BAABEK010000004.1"/>
</dbReference>
<evidence type="ECO:0000256" key="1">
    <source>
        <dbReference type="SAM" id="MobiDB-lite"/>
    </source>
</evidence>
<sequence length="114" mass="12461">MTTPGDPLRQTGDPEIDRALSRLMAETAGFEEVRRQVEETKGRGEGANGQITVEVLATGSLRTLRIDPRAMRLGSEALAEAILEAVRQAEEDASSRMTALTQPLVDPSWENGRR</sequence>
<dbReference type="Pfam" id="PF02575">
    <property type="entry name" value="YbaB_DNA_bd"/>
    <property type="match status" value="1"/>
</dbReference>
<organism evidence="2 3">
    <name type="scientific">Streptosporangium album</name>
    <dbReference type="NCBI Taxonomy" id="47479"/>
    <lineage>
        <taxon>Bacteria</taxon>
        <taxon>Bacillati</taxon>
        <taxon>Actinomycetota</taxon>
        <taxon>Actinomycetes</taxon>
        <taxon>Streptosporangiales</taxon>
        <taxon>Streptosporangiaceae</taxon>
        <taxon>Streptosporangium</taxon>
    </lineage>
</organism>
<dbReference type="InterPro" id="IPR036894">
    <property type="entry name" value="YbaB-like_sf"/>
</dbReference>
<protein>
    <submittedName>
        <fullName evidence="2">DNA-binding protein YbaB</fullName>
    </submittedName>
</protein>
<dbReference type="SUPFAM" id="SSF82607">
    <property type="entry name" value="YbaB-like"/>
    <property type="match status" value="1"/>
</dbReference>
<dbReference type="AlphaFoldDB" id="A0A7W7RZE8"/>